<proteinExistence type="predicted"/>
<evidence type="ECO:0000313" key="3">
    <source>
        <dbReference type="Proteomes" id="UP000830401"/>
    </source>
</evidence>
<dbReference type="EMBL" id="CP095064">
    <property type="protein sequence ID" value="UOQ69163.1"/>
    <property type="molecule type" value="Genomic_DNA"/>
</dbReference>
<keyword evidence="3" id="KW-1185">Reference proteome</keyword>
<organism evidence="2 3">
    <name type="scientific">Hymenobacter volaticus</name>
    <dbReference type="NCBI Taxonomy" id="2932254"/>
    <lineage>
        <taxon>Bacteria</taxon>
        <taxon>Pseudomonadati</taxon>
        <taxon>Bacteroidota</taxon>
        <taxon>Cytophagia</taxon>
        <taxon>Cytophagales</taxon>
        <taxon>Hymenobacteraceae</taxon>
        <taxon>Hymenobacter</taxon>
    </lineage>
</organism>
<dbReference type="Proteomes" id="UP000830401">
    <property type="component" value="Plasmid unnamed3"/>
</dbReference>
<accession>A0ABY4GE14</accession>
<sequence>MKSAPKQVGEGPGLKASLTTQKAGLGQTEQPDTRYPNEKCRVVGAVPLVLRILFYGNIEQDRFGKRQTSCFSLLSSQKGPLITTLMATPTPDSAEQVKVKRTGKAAGAARARPRKRS</sequence>
<feature type="compositionally biased region" description="Polar residues" evidence="1">
    <location>
        <begin position="17"/>
        <end position="30"/>
    </location>
</feature>
<keyword evidence="2" id="KW-0614">Plasmid</keyword>
<dbReference type="RefSeq" id="WP_245126917.1">
    <property type="nucleotide sequence ID" value="NZ_CP095064.1"/>
</dbReference>
<evidence type="ECO:0000256" key="1">
    <source>
        <dbReference type="SAM" id="MobiDB-lite"/>
    </source>
</evidence>
<name>A0ABY4GE14_9BACT</name>
<protein>
    <submittedName>
        <fullName evidence="2">Uncharacterized protein</fullName>
    </submittedName>
</protein>
<gene>
    <name evidence="2" type="ORF">MUN86_25965</name>
</gene>
<evidence type="ECO:0000313" key="2">
    <source>
        <dbReference type="EMBL" id="UOQ69163.1"/>
    </source>
</evidence>
<feature type="region of interest" description="Disordered" evidence="1">
    <location>
        <begin position="1"/>
        <end position="36"/>
    </location>
</feature>
<geneLocation type="plasmid" evidence="2 3">
    <name>unnamed3</name>
</geneLocation>
<reference evidence="2" key="1">
    <citation type="submission" date="2022-04" db="EMBL/GenBank/DDBJ databases">
        <title>Hymenobacter sp. isolated from the air.</title>
        <authorList>
            <person name="Won M."/>
            <person name="Lee C.-M."/>
            <person name="Woen H.-Y."/>
            <person name="Kwon S.-W."/>
        </authorList>
    </citation>
    <scope>NUCLEOTIDE SEQUENCE</scope>
    <source>
        <strain evidence="2">5420S-77</strain>
        <plasmid evidence="2">unnamed3</plasmid>
    </source>
</reference>
<feature type="region of interest" description="Disordered" evidence="1">
    <location>
        <begin position="91"/>
        <end position="117"/>
    </location>
</feature>